<keyword evidence="5" id="KW-1185">Reference proteome</keyword>
<organism evidence="4 5">
    <name type="scientific">Paramecium sonneborni</name>
    <dbReference type="NCBI Taxonomy" id="65129"/>
    <lineage>
        <taxon>Eukaryota</taxon>
        <taxon>Sar</taxon>
        <taxon>Alveolata</taxon>
        <taxon>Ciliophora</taxon>
        <taxon>Intramacronucleata</taxon>
        <taxon>Oligohymenophorea</taxon>
        <taxon>Peniculida</taxon>
        <taxon>Parameciidae</taxon>
        <taxon>Paramecium</taxon>
    </lineage>
</organism>
<evidence type="ECO:0000256" key="1">
    <source>
        <dbReference type="ARBA" id="ARBA00022574"/>
    </source>
</evidence>
<accession>A0A8S1R9V7</accession>
<comment type="caution">
    <text evidence="4">The sequence shown here is derived from an EMBL/GenBank/DDBJ whole genome shotgun (WGS) entry which is preliminary data.</text>
</comment>
<dbReference type="CDD" id="cd00009">
    <property type="entry name" value="AAA"/>
    <property type="match status" value="1"/>
</dbReference>
<feature type="coiled-coil region" evidence="3">
    <location>
        <begin position="1185"/>
        <end position="1261"/>
    </location>
</feature>
<keyword evidence="2" id="KW-0677">Repeat</keyword>
<dbReference type="Proteomes" id="UP000692954">
    <property type="component" value="Unassembled WGS sequence"/>
</dbReference>
<dbReference type="PANTHER" id="PTHR44129">
    <property type="entry name" value="WD REPEAT-CONTAINING PROTEIN POP1"/>
    <property type="match status" value="1"/>
</dbReference>
<evidence type="ECO:0000256" key="3">
    <source>
        <dbReference type="SAM" id="Coils"/>
    </source>
</evidence>
<dbReference type="SMART" id="SM00320">
    <property type="entry name" value="WD40"/>
    <property type="match status" value="4"/>
</dbReference>
<dbReference type="InterPro" id="IPR001646">
    <property type="entry name" value="5peptide_repeat"/>
</dbReference>
<feature type="coiled-coil region" evidence="3">
    <location>
        <begin position="417"/>
        <end position="444"/>
    </location>
</feature>
<keyword evidence="1" id="KW-0853">WD repeat</keyword>
<evidence type="ECO:0008006" key="6">
    <source>
        <dbReference type="Google" id="ProtNLM"/>
    </source>
</evidence>
<keyword evidence="3" id="KW-0175">Coiled coil</keyword>
<evidence type="ECO:0000313" key="4">
    <source>
        <dbReference type="EMBL" id="CAD8124668.1"/>
    </source>
</evidence>
<proteinExistence type="predicted"/>
<sequence>MFISFLRGGGCAATKVPKNNKSNNKQEMERGQQKVQLTNKEKMAKLIQQHSEIIAKNAIIALSEKKKLQSSFQFFLDNQQELWELIVNKDEGNQILDVILINIKPLLDALQILIKGFIEHSVYLSQIISLLSWIVFCFYINIGKTDRFMPKKDQRKYLDAINQIKSEIDIEKNIDKYQNNLEYDLYIIESIFTILPTDGDELQEIAKQFFVGAATSFLSFSIDREFLESLKNGVIYIYNEHDKASRKKILKIIFGLLQLKYEIVSIIQGTYKNEQKDTYAYLDQLSNVYKEIVSKSSDWQIWCTWTKVLSQLFQQKLILPSSKIQSLKISDQPFIHNNANTCWLNIDSRLIESNATAKLLFENIAELQELGRLQYSILYGYQQMPSFEYLYSSKLTQAIEKENQDAFSFNLSTVSIMQHNAQEIQKAQQQLQQHIQLLSKTNKSKIQDINNNLSKAITNTIQLLEFIYSLHEIENPNENELESPKQIISKKDQPKQQPPEEIQQESDNKEKRWFEEIYKLKKSYIKTFVSFFLKKLIYCQRENNQIDVKIKEEFQRDFLFKQEIYQDSILQDINFQLNILQLLKDVKDKKKKYKKKSTRTEFEILVNKFEDDAFELINLQDLQTSLKYIRIRNSKYQMNNDKDYYYGFKEGQNLLQGGSAFLRWNLRLLIKMKYYIQELDQYNEKSPTLQTDQIINSLQIFSTQLSSIKSIQKCIKFFYSKFEACIKFKVIGNGQRKRNVIYQIAKNITLKKFETLNMVYQIHKETIRKVKNEGVIYICQSMFQAIQNDHDKFLDDLIQIKRAIQMVIDILKANKSNKQLGDELELFKDNNKIQEQNIDYPDNHAKWLKNKEKLFQITSYYQNYQTSFKSWQQKNQNLQQSNIWKDIEKKQKLIKDYIYKIELAQQYKTIQEDDDNVKKELYGQVNQHFLELLSLNIQNEKGIQEIEGNGNNKIDETTKFFEELFEKIKEIEHQVQIQFDNLKFINQQQGIFYGLINNSQLLKRANSQFQKKIDQNEEKIKELIGIYEEKLPNEIYDFGKLKDIFNNYKLVLNANLKSEIFFILTQIWKKEDVTSDPNYYDQFKEAASDLINQNKWRIRQSCIFEMLQFKTSCLTQATSDLARGLIVKFQIYETDRRNKQLLDDQDQNQVTNMFQQYWASQEEDVQSKIKQKLEELNDIAYKITIETKQYEKLKFKKRYAELEREIQGIVKNAESLGNSLGTSLLFFQDIKSDLVNIQSQLKSLQGSIDQIQKDIQQLQGRTIKDLLIIRMQRILQQRIILNSESVYIPIKTKEKQVSENLEDEETPLYTDDLFSNGEINEFIWKQQKLSLLIHGQAGSGKSTAARKIEEFLWLLFKKNMNIAESIPIIPIFISLPQLKDPISMAMEETLKSDNYRFNDKQIIEFKEAVEQNQFKLVIIMDSYDEIKSEFTNRNLILSNKLYKWRCQSDNLRFPKIITTSRSEMFVNTDYRQWFLPESENLQFYKEIRLLNFTNQQVNTYIEYHVILSVKKIIKDFFFNNKDNNGFFAFEELFNEVNKVINDQEQQSDSQDQIFLLSKNQIEKILSLCESFASGDIALTMQQSLEEIKSKEFYFKNIKQMDITSLLETPFMIEIVASVLPQMIKHRQELSTLKESFHKKLFQQQKYNQEDVQKEWTKIVSHEKFLEDYVKEPNDIEREKVLLNYFGQQDDFTILQNALQLDPLCSYDFYEQFFGQFFKRQISKLKESGESLAYISNLADIWEFTHRLANDMTISQLSQVQYTPRILLFQKNKDADWRDVYFNDELEQGQIKKLFRKIMPIRQKYGIYSFNHKSLQEFLVAKWLINSLDQFNQDLYPKKVQDFTVKQIKDLNTQLDDLCVHNLSKDYMNGIVKFMIEKLSNNQFLQQKLFEIINLSKIISLSTIIPKKDFIGEDDKLKMSQSIKIKRSQTQVFASQNIQENLYSVEENAQRIIQASSNSLYLLHKLKYQFQQDLSDIVINDVELIDANLVNVKLSKSNFSKVNISQCNFNFADLSNVKWNQILIDELPSFQVEHEDDDYKELDVNKLCFFHYYKPQEQIVLMIKISPKKQNQDKNLILWYDYKNQTLNKNNDQDEIFNPNLNQMFVSKNQQKYAFFYQNSKNFIQIKNSKIELDPKFICQIANFTNKDDELLVVSDQNQIKRIKIDSNDKDNLIIDNQNIIQNTAPDEINQIASNQIYFIFLSKEKVFFVKNERIYKFYYKCSHNKCEEIRKQNRFSECLEIVKYTLIEVSQNQNILVLGFLAKFNKCQFLLIEELQVEEEKNLITNGKFKLFELKGEELKVQFVDDDKYIVTFSTYNNVTTMSLWNYKEKQLLSFNLLDDRIKSITKITELLIATISVQQKKIQIWDLQVLLKQQNSSSLSTITSCIFSNNKNIISGDNNGIIQIWDTEKGMKIGKDLQHNNASVTALRTFTRKIYKKTQQILLSGDSKGYINEWDIIKQQFLQSINIISPIKSLEIIKNSEDNIQLFTHSQQNHYLQLWSKDYQSYQLFSKSDKDQKNLHQIEQTNITSTIIFLKDKQISPKKCDGLQASINCTAFTIGKYTNDLYFAGYKLQQNMESQSYNNLFINVYREEFDQQTSKFQVKFRGTIQLNDNQSDKVTSIIKEINSQRLFAITEQSVYIIKIQNLTIEKRFYYDKIGKILDIQIDEDLLFICGKSVEIQNIRTEKQIPINQQQIEGEQFCKLAYYRFKNILFIGTTSGKLILYDLLCCNSKVHYQYQKDEIIYLQIHKKQVQTGQEDVLVSAGKNSLIHFWSLSDQDLQQLKVLESKNILENQEINRLWYFDQQNFIIFQNQNGFFIADYNNLKYYAIAKYHPQILCDYNYSQQVFYQYDDKTPILTKTRVLQEAHKTYFQENSSYKAEYMLRDHKNNQIITSDGDAQIIFWKIGGDYEIYQIEPFKIKKPQQVSISLSENDQKLICGCYCQEDEQFQFSLISLESHKTDLINLNNESQDLLQGNKLIQLQLLHPNLLLILTDNNINICFIDKEQILQQIKDPSGKSKGLAVLQNEVQNKEQNKEQKEVFITYGEFNQLTYYQSFGENDQFASKFRFGSAMKKFSCEYANIKNSQFTSKHGINLKKIFEQKNNFY</sequence>
<dbReference type="OrthoDB" id="2443807at2759"/>
<name>A0A8S1R9V7_9CILI</name>
<dbReference type="EMBL" id="CAJJDN010000153">
    <property type="protein sequence ID" value="CAD8124668.1"/>
    <property type="molecule type" value="Genomic_DNA"/>
</dbReference>
<protein>
    <recommendedName>
        <fullName evidence="6">NACHT domain-containing protein</fullName>
    </recommendedName>
</protein>
<reference evidence="4" key="1">
    <citation type="submission" date="2021-01" db="EMBL/GenBank/DDBJ databases">
        <authorList>
            <consortium name="Genoscope - CEA"/>
            <person name="William W."/>
        </authorList>
    </citation>
    <scope>NUCLEOTIDE SEQUENCE</scope>
</reference>
<evidence type="ECO:0000313" key="5">
    <source>
        <dbReference type="Proteomes" id="UP000692954"/>
    </source>
</evidence>
<dbReference type="Pfam" id="PF00805">
    <property type="entry name" value="Pentapeptide"/>
    <property type="match status" value="1"/>
</dbReference>
<gene>
    <name evidence="4" type="ORF">PSON_ATCC_30995.1.T1530004</name>
</gene>
<evidence type="ECO:0000256" key="2">
    <source>
        <dbReference type="ARBA" id="ARBA00022737"/>
    </source>
</evidence>
<dbReference type="InterPro" id="IPR001680">
    <property type="entry name" value="WD40_rpt"/>
</dbReference>
<dbReference type="InterPro" id="IPR050349">
    <property type="entry name" value="WD_LIS1/nudF_dynein_reg"/>
</dbReference>